<organism evidence="1 2">
    <name type="scientific">Nicotiana tabacum</name>
    <name type="common">Common tobacco</name>
    <dbReference type="NCBI Taxonomy" id="4097"/>
    <lineage>
        <taxon>Eukaryota</taxon>
        <taxon>Viridiplantae</taxon>
        <taxon>Streptophyta</taxon>
        <taxon>Embryophyta</taxon>
        <taxon>Tracheophyta</taxon>
        <taxon>Spermatophyta</taxon>
        <taxon>Magnoliopsida</taxon>
        <taxon>eudicotyledons</taxon>
        <taxon>Gunneridae</taxon>
        <taxon>Pentapetalae</taxon>
        <taxon>asterids</taxon>
        <taxon>lamiids</taxon>
        <taxon>Solanales</taxon>
        <taxon>Solanaceae</taxon>
        <taxon>Nicotianoideae</taxon>
        <taxon>Nicotianeae</taxon>
        <taxon>Nicotiana</taxon>
    </lineage>
</organism>
<proteinExistence type="predicted"/>
<gene>
    <name evidence="2" type="primary">LOC107776565</name>
</gene>
<protein>
    <submittedName>
        <fullName evidence="2">Uncharacterized protein LOC107776565 isoform X1</fullName>
    </submittedName>
</protein>
<sequence>MSTDFRLHGRINVATQLASLIAWLHEKQFTVRAIDLSDIMSDEDFNIKVFDFNFLAPIREDNKTVYPLIYPVNPDSLEYCTKKVLLLVHQKVAKAKTETSEVCQLSSI</sequence>
<accession>A0AC58U7W7</accession>
<evidence type="ECO:0000313" key="2">
    <source>
        <dbReference type="RefSeq" id="XP_075105570.1"/>
    </source>
</evidence>
<reference evidence="2" key="2">
    <citation type="submission" date="2025-08" db="UniProtKB">
        <authorList>
            <consortium name="RefSeq"/>
        </authorList>
    </citation>
    <scope>IDENTIFICATION</scope>
    <source>
        <tissue evidence="2">Leaf</tissue>
    </source>
</reference>
<evidence type="ECO:0000313" key="1">
    <source>
        <dbReference type="Proteomes" id="UP000790787"/>
    </source>
</evidence>
<reference evidence="1" key="1">
    <citation type="journal article" date="2014" name="Nat. Commun.">
        <title>The tobacco genome sequence and its comparison with those of tomato and potato.</title>
        <authorList>
            <person name="Sierro N."/>
            <person name="Battey J.N."/>
            <person name="Ouadi S."/>
            <person name="Bakaher N."/>
            <person name="Bovet L."/>
            <person name="Willig A."/>
            <person name="Goepfert S."/>
            <person name="Peitsch M.C."/>
            <person name="Ivanov N.V."/>
        </authorList>
    </citation>
    <scope>NUCLEOTIDE SEQUENCE [LARGE SCALE GENOMIC DNA]</scope>
</reference>
<dbReference type="Proteomes" id="UP000790787">
    <property type="component" value="Chromosome 3"/>
</dbReference>
<dbReference type="RefSeq" id="XP_075105570.1">
    <property type="nucleotide sequence ID" value="XM_075249469.1"/>
</dbReference>
<name>A0AC58U7W7_TOBAC</name>
<keyword evidence="1" id="KW-1185">Reference proteome</keyword>